<dbReference type="CDD" id="cd00082">
    <property type="entry name" value="HisKA"/>
    <property type="match status" value="1"/>
</dbReference>
<dbReference type="Pfam" id="PF02518">
    <property type="entry name" value="HATPase_c"/>
    <property type="match status" value="1"/>
</dbReference>
<evidence type="ECO:0000256" key="1">
    <source>
        <dbReference type="ARBA" id="ARBA00000085"/>
    </source>
</evidence>
<dbReference type="AlphaFoldDB" id="A0A9X7J3M7"/>
<dbReference type="SUPFAM" id="SSF47384">
    <property type="entry name" value="Homodimeric domain of signal transducing histidine kinase"/>
    <property type="match status" value="1"/>
</dbReference>
<keyword evidence="6" id="KW-0175">Coiled coil</keyword>
<evidence type="ECO:0000313" key="8">
    <source>
        <dbReference type="EMBL" id="PRR74351.1"/>
    </source>
</evidence>
<dbReference type="InterPro" id="IPR004358">
    <property type="entry name" value="Sig_transdc_His_kin-like_C"/>
</dbReference>
<keyword evidence="8" id="KW-0808">Transferase</keyword>
<protein>
    <recommendedName>
        <fullName evidence="2">histidine kinase</fullName>
        <ecNumber evidence="2">2.7.13.3</ecNumber>
    </recommendedName>
</protein>
<keyword evidence="4 8" id="KW-0418">Kinase</keyword>
<dbReference type="Pfam" id="PF01590">
    <property type="entry name" value="GAF"/>
    <property type="match status" value="1"/>
</dbReference>
<evidence type="ECO:0000256" key="2">
    <source>
        <dbReference type="ARBA" id="ARBA00012438"/>
    </source>
</evidence>
<dbReference type="PANTHER" id="PTHR43065">
    <property type="entry name" value="SENSOR HISTIDINE KINASE"/>
    <property type="match status" value="1"/>
</dbReference>
<keyword evidence="3" id="KW-0597">Phosphoprotein</keyword>
<dbReference type="Pfam" id="PF00512">
    <property type="entry name" value="HisKA"/>
    <property type="match status" value="1"/>
</dbReference>
<dbReference type="PANTHER" id="PTHR43065:SF42">
    <property type="entry name" value="TWO-COMPONENT SENSOR PPRA"/>
    <property type="match status" value="1"/>
</dbReference>
<dbReference type="InterPro" id="IPR005467">
    <property type="entry name" value="His_kinase_dom"/>
</dbReference>
<dbReference type="GO" id="GO:0000155">
    <property type="term" value="F:phosphorelay sensor kinase activity"/>
    <property type="evidence" value="ECO:0007669"/>
    <property type="project" value="InterPro"/>
</dbReference>
<evidence type="ECO:0000259" key="7">
    <source>
        <dbReference type="PROSITE" id="PS50109"/>
    </source>
</evidence>
<accession>A0A9X7J3M7</accession>
<dbReference type="EMBL" id="PVXL01000031">
    <property type="protein sequence ID" value="PRR74351.1"/>
    <property type="molecule type" value="Genomic_DNA"/>
</dbReference>
<keyword evidence="5" id="KW-0902">Two-component regulatory system</keyword>
<dbReference type="Gene3D" id="3.30.450.40">
    <property type="match status" value="1"/>
</dbReference>
<comment type="catalytic activity">
    <reaction evidence="1">
        <text>ATP + protein L-histidine = ADP + protein N-phospho-L-histidine.</text>
        <dbReference type="EC" id="2.7.13.3"/>
    </reaction>
</comment>
<evidence type="ECO:0000256" key="5">
    <source>
        <dbReference type="ARBA" id="ARBA00023012"/>
    </source>
</evidence>
<dbReference type="RefSeq" id="WP_054936003.1">
    <property type="nucleotide sequence ID" value="NZ_PVXL01000031.1"/>
</dbReference>
<name>A0A9X7J3M7_9FIRM</name>
<dbReference type="InterPro" id="IPR003018">
    <property type="entry name" value="GAF"/>
</dbReference>
<dbReference type="Gene3D" id="3.30.565.10">
    <property type="entry name" value="Histidine kinase-like ATPase, C-terminal domain"/>
    <property type="match status" value="1"/>
</dbReference>
<dbReference type="SMART" id="SM00065">
    <property type="entry name" value="GAF"/>
    <property type="match status" value="1"/>
</dbReference>
<dbReference type="Gene3D" id="1.10.287.130">
    <property type="match status" value="1"/>
</dbReference>
<dbReference type="PRINTS" id="PR00344">
    <property type="entry name" value="BCTRLSENSOR"/>
</dbReference>
<dbReference type="SUPFAM" id="SSF55781">
    <property type="entry name" value="GAF domain-like"/>
    <property type="match status" value="1"/>
</dbReference>
<dbReference type="SMART" id="SM00388">
    <property type="entry name" value="HisKA"/>
    <property type="match status" value="1"/>
</dbReference>
<evidence type="ECO:0000313" key="9">
    <source>
        <dbReference type="Proteomes" id="UP000239430"/>
    </source>
</evidence>
<dbReference type="Proteomes" id="UP000239430">
    <property type="component" value="Unassembled WGS sequence"/>
</dbReference>
<proteinExistence type="predicted"/>
<dbReference type="InterPro" id="IPR029016">
    <property type="entry name" value="GAF-like_dom_sf"/>
</dbReference>
<dbReference type="EC" id="2.7.13.3" evidence="2"/>
<sequence>MVGNDIQMQRLLEKKIQQLSFLVKLNNLVGYLPLELDTILKTATREIDKLLPRCKSFLFLFDQGCTRMQIQAGRRRASSSGCHRVDDVSHCRIASEGFPLIVQDVNLSPGCPNRLLARNTRAYVCIPIMFGKEFLGSLTVESPKINSFSRDNLELLVAVASQLSIAIYRARLYQQLNKEKEELARANREIKRLNIHLQKKLKELKEAEARLIQSEKLAATGRMAANLAHEINNPISIILSSLDYLLMDPAENNLSAELVAELEAIAKHARRIAGLVRDLLIFAREPVQELAPLDLNEVINKTLVLPGSRPVKDGISLCPQLAETQVVINGNQMKLQQLLLNLIDNAADAMPAGGQITIKTAVDVNNGMAILAVKDEGIGIKPEDLGKIFDPFFTTKEPGKGTGLGLSIVYNIVKEHGGMVEVESKPGTGTTFTLKFPLCQAMSKDEF</sequence>
<dbReference type="PROSITE" id="PS50109">
    <property type="entry name" value="HIS_KIN"/>
    <property type="match status" value="1"/>
</dbReference>
<feature type="domain" description="Histidine kinase" evidence="7">
    <location>
        <begin position="226"/>
        <end position="440"/>
    </location>
</feature>
<evidence type="ECO:0000256" key="3">
    <source>
        <dbReference type="ARBA" id="ARBA00022553"/>
    </source>
</evidence>
<evidence type="ECO:0000256" key="4">
    <source>
        <dbReference type="ARBA" id="ARBA00022777"/>
    </source>
</evidence>
<evidence type="ECO:0000256" key="6">
    <source>
        <dbReference type="SAM" id="Coils"/>
    </source>
</evidence>
<comment type="caution">
    <text evidence="8">The sequence shown here is derived from an EMBL/GenBank/DDBJ whole genome shotgun (WGS) entry which is preliminary data.</text>
</comment>
<dbReference type="InterPro" id="IPR036097">
    <property type="entry name" value="HisK_dim/P_sf"/>
</dbReference>
<dbReference type="InterPro" id="IPR003661">
    <property type="entry name" value="HisK_dim/P_dom"/>
</dbReference>
<dbReference type="SMART" id="SM00387">
    <property type="entry name" value="HATPase_c"/>
    <property type="match status" value="1"/>
</dbReference>
<dbReference type="SUPFAM" id="SSF55874">
    <property type="entry name" value="ATPase domain of HSP90 chaperone/DNA topoisomerase II/histidine kinase"/>
    <property type="match status" value="1"/>
</dbReference>
<gene>
    <name evidence="8" type="primary">kinA_2</name>
    <name evidence="8" type="ORF">MOST_11130</name>
</gene>
<feature type="coiled-coil region" evidence="6">
    <location>
        <begin position="169"/>
        <end position="217"/>
    </location>
</feature>
<dbReference type="InterPro" id="IPR036890">
    <property type="entry name" value="HATPase_C_sf"/>
</dbReference>
<dbReference type="InterPro" id="IPR003594">
    <property type="entry name" value="HATPase_dom"/>
</dbReference>
<reference evidence="8 9" key="1">
    <citation type="submission" date="2018-03" db="EMBL/GenBank/DDBJ databases">
        <title>Genome sequence of Moorella stamsii DSM 26217.</title>
        <authorList>
            <person name="Poehlein A."/>
            <person name="Daniel R."/>
        </authorList>
    </citation>
    <scope>NUCLEOTIDE SEQUENCE [LARGE SCALE GENOMIC DNA]</scope>
    <source>
        <strain evidence="9">DSM 26217</strain>
    </source>
</reference>
<organism evidence="8 9">
    <name type="scientific">Neomoorella stamsii</name>
    <dbReference type="NCBI Taxonomy" id="1266720"/>
    <lineage>
        <taxon>Bacteria</taxon>
        <taxon>Bacillati</taxon>
        <taxon>Bacillota</taxon>
        <taxon>Clostridia</taxon>
        <taxon>Neomoorellales</taxon>
        <taxon>Neomoorellaceae</taxon>
        <taxon>Neomoorella</taxon>
    </lineage>
</organism>
<keyword evidence="9" id="KW-1185">Reference proteome</keyword>